<dbReference type="InterPro" id="IPR029058">
    <property type="entry name" value="AB_hydrolase_fold"/>
</dbReference>
<feature type="transmembrane region" description="Helical" evidence="6">
    <location>
        <begin position="5"/>
        <end position="23"/>
    </location>
</feature>
<evidence type="ECO:0000256" key="1">
    <source>
        <dbReference type="ARBA" id="ARBA00013201"/>
    </source>
</evidence>
<dbReference type="EC" id="3.1.1.47" evidence="1"/>
<comment type="caution">
    <text evidence="7">The sequence shown here is derived from an EMBL/GenBank/DDBJ whole genome shotgun (WGS) entry which is preliminary data.</text>
</comment>
<feature type="region of interest" description="Disordered" evidence="5">
    <location>
        <begin position="471"/>
        <end position="508"/>
    </location>
</feature>
<dbReference type="EMBL" id="CAMPGE010008190">
    <property type="protein sequence ID" value="CAI2367097.1"/>
    <property type="molecule type" value="Genomic_DNA"/>
</dbReference>
<dbReference type="Pfam" id="PF03403">
    <property type="entry name" value="PAF-AH_p_II"/>
    <property type="match status" value="1"/>
</dbReference>
<keyword evidence="2" id="KW-0378">Hydrolase</keyword>
<keyword evidence="6" id="KW-0472">Membrane</keyword>
<evidence type="ECO:0000256" key="4">
    <source>
        <dbReference type="ARBA" id="ARBA00023098"/>
    </source>
</evidence>
<keyword evidence="6" id="KW-1133">Transmembrane helix</keyword>
<protein>
    <recommendedName>
        <fullName evidence="1">1-alkyl-2-acetylglycerophosphocholine esterase</fullName>
        <ecNumber evidence="1">3.1.1.47</ecNumber>
    </recommendedName>
</protein>
<dbReference type="AlphaFoldDB" id="A0AAD1UE14"/>
<evidence type="ECO:0000313" key="7">
    <source>
        <dbReference type="EMBL" id="CAI2367097.1"/>
    </source>
</evidence>
<feature type="transmembrane region" description="Helical" evidence="6">
    <location>
        <begin position="35"/>
        <end position="52"/>
    </location>
</feature>
<feature type="compositionally biased region" description="Basic and acidic residues" evidence="5">
    <location>
        <begin position="498"/>
        <end position="508"/>
    </location>
</feature>
<feature type="compositionally biased region" description="Acidic residues" evidence="5">
    <location>
        <begin position="486"/>
        <end position="496"/>
    </location>
</feature>
<keyword evidence="8" id="KW-1185">Reference proteome</keyword>
<keyword evidence="3" id="KW-0442">Lipid degradation</keyword>
<reference evidence="7" key="1">
    <citation type="submission" date="2023-07" db="EMBL/GenBank/DDBJ databases">
        <authorList>
            <consortium name="AG Swart"/>
            <person name="Singh M."/>
            <person name="Singh A."/>
            <person name="Seah K."/>
            <person name="Emmerich C."/>
        </authorList>
    </citation>
    <scope>NUCLEOTIDE SEQUENCE</scope>
    <source>
        <strain evidence="7">DP1</strain>
    </source>
</reference>
<feature type="compositionally biased region" description="Polar residues" evidence="5">
    <location>
        <begin position="473"/>
        <end position="485"/>
    </location>
</feature>
<accession>A0AAD1UE14</accession>
<proteinExistence type="predicted"/>
<dbReference type="GO" id="GO:0016042">
    <property type="term" value="P:lipid catabolic process"/>
    <property type="evidence" value="ECO:0007669"/>
    <property type="project" value="UniProtKB-KW"/>
</dbReference>
<evidence type="ECO:0000256" key="2">
    <source>
        <dbReference type="ARBA" id="ARBA00022801"/>
    </source>
</evidence>
<name>A0AAD1UE14_EUPCR</name>
<dbReference type="Proteomes" id="UP001295684">
    <property type="component" value="Unassembled WGS sequence"/>
</dbReference>
<evidence type="ECO:0000256" key="6">
    <source>
        <dbReference type="SAM" id="Phobius"/>
    </source>
</evidence>
<gene>
    <name evidence="7" type="ORF">ECRASSUSDP1_LOCUS8374</name>
</gene>
<keyword evidence="6" id="KW-0812">Transmembrane</keyword>
<dbReference type="GO" id="GO:0003847">
    <property type="term" value="F:1-alkyl-2-acetylglycerophosphocholine esterase activity"/>
    <property type="evidence" value="ECO:0007669"/>
    <property type="project" value="UniProtKB-EC"/>
</dbReference>
<keyword evidence="4" id="KW-0443">Lipid metabolism</keyword>
<organism evidence="7 8">
    <name type="scientific">Euplotes crassus</name>
    <dbReference type="NCBI Taxonomy" id="5936"/>
    <lineage>
        <taxon>Eukaryota</taxon>
        <taxon>Sar</taxon>
        <taxon>Alveolata</taxon>
        <taxon>Ciliophora</taxon>
        <taxon>Intramacronucleata</taxon>
        <taxon>Spirotrichea</taxon>
        <taxon>Hypotrichia</taxon>
        <taxon>Euplotida</taxon>
        <taxon>Euplotidae</taxon>
        <taxon>Moneuplotes</taxon>
    </lineage>
</organism>
<evidence type="ECO:0000256" key="3">
    <source>
        <dbReference type="ARBA" id="ARBA00022963"/>
    </source>
</evidence>
<dbReference type="PANTHER" id="PTHR10272:SF0">
    <property type="entry name" value="PLATELET-ACTIVATING FACTOR ACETYLHYDROLASE"/>
    <property type="match status" value="1"/>
</dbReference>
<dbReference type="PANTHER" id="PTHR10272">
    <property type="entry name" value="PLATELET-ACTIVATING FACTOR ACETYLHYDROLASE"/>
    <property type="match status" value="1"/>
</dbReference>
<sequence>MPLRIFEKSFAILNIFFVFYYIFTFTEGVSMTPSTVTYLLLFFMLMFFNYRLEGMKIQSLIYLIAHPLLVYGDLAEDDQTKGMSIGFFIAVCITAMTLVLFFSPSNNVPIKGKSDTGFKDVLIGDKAGDRPIRLSVFYPTKKKGGFKVGSNKPNRPFWAPDGENTVRGMFNNARFSSNIFNFLKYSEMDCDRDGELDEEYKDRKMPVVIFSHGIRGHRNIASGLLRELASQGFVVYSLDHNDGTSASTLDEKTNEINYYQQEDMTDLNLWKERIEVRYEEVKDVLNHIHSVPKDVSGDIEYDLDRVIMIGHGFGGCTALLSCQREPRRISHCVMLDPWLFVLYREIIDNGFSIPQVMLAVNSEEYHPMVEGFDSWETLQYLFHNANAMEDLNVMIEKTGHLFQTDVLSLAPLEFKMWTERNPSVEVVEMYELGNKVVMKWLKDYGFPDINITPHTQIDEYYEKQYVKILNKPQEPSTGESSQTNSLDDEDNNETAIEDSTRIEEDQKT</sequence>
<dbReference type="SUPFAM" id="SSF53474">
    <property type="entry name" value="alpha/beta-Hydrolases"/>
    <property type="match status" value="1"/>
</dbReference>
<evidence type="ECO:0000313" key="8">
    <source>
        <dbReference type="Proteomes" id="UP001295684"/>
    </source>
</evidence>
<dbReference type="Gene3D" id="3.40.50.1820">
    <property type="entry name" value="alpha/beta hydrolase"/>
    <property type="match status" value="1"/>
</dbReference>
<evidence type="ECO:0000256" key="5">
    <source>
        <dbReference type="SAM" id="MobiDB-lite"/>
    </source>
</evidence>
<feature type="transmembrane region" description="Helical" evidence="6">
    <location>
        <begin position="85"/>
        <end position="103"/>
    </location>
</feature>